<evidence type="ECO:0000313" key="2">
    <source>
        <dbReference type="EMBL" id="NIA70696.1"/>
    </source>
</evidence>
<accession>A0A967KGX6</accession>
<name>A0A967KGX6_9PROT</name>
<feature type="domain" description="HTH marR-type" evidence="1">
    <location>
        <begin position="2"/>
        <end position="140"/>
    </location>
</feature>
<dbReference type="Proteomes" id="UP000761264">
    <property type="component" value="Unassembled WGS sequence"/>
</dbReference>
<dbReference type="AlphaFoldDB" id="A0A967KGX6"/>
<dbReference type="PANTHER" id="PTHR33164:SF102">
    <property type="entry name" value="TRANSCRIPTIONAL REGULATORY PROTEIN"/>
    <property type="match status" value="1"/>
</dbReference>
<proteinExistence type="predicted"/>
<reference evidence="2" key="1">
    <citation type="submission" date="2020-03" db="EMBL/GenBank/DDBJ databases">
        <title>Genome of Pelagibius litoralis DSM 21314T.</title>
        <authorList>
            <person name="Wang G."/>
        </authorList>
    </citation>
    <scope>NUCLEOTIDE SEQUENCE</scope>
    <source>
        <strain evidence="2">DSM 21314</strain>
    </source>
</reference>
<dbReference type="Gene3D" id="1.10.10.10">
    <property type="entry name" value="Winged helix-like DNA-binding domain superfamily/Winged helix DNA-binding domain"/>
    <property type="match status" value="1"/>
</dbReference>
<sequence>MQSEFLDLIGLVERLHRQCLEMIKADLEVQGIRDLNSVQALILFNIGEEEFSVGELAQRGYYVGSNVSYNMRKMVENGYMVQERSPHDRRSFHVRASEKGLEVYHSISALFDRQIAQLEAIQPFEQGLDAANHALHRVHQLWITPTDSARKLSVA</sequence>
<dbReference type="SMART" id="SM00347">
    <property type="entry name" value="HTH_MARR"/>
    <property type="match status" value="1"/>
</dbReference>
<dbReference type="InterPro" id="IPR039422">
    <property type="entry name" value="MarR/SlyA-like"/>
</dbReference>
<dbReference type="GO" id="GO:0006950">
    <property type="term" value="P:response to stress"/>
    <property type="evidence" value="ECO:0007669"/>
    <property type="project" value="TreeGrafter"/>
</dbReference>
<dbReference type="InterPro" id="IPR000835">
    <property type="entry name" value="HTH_MarR-typ"/>
</dbReference>
<dbReference type="InterPro" id="IPR036388">
    <property type="entry name" value="WH-like_DNA-bd_sf"/>
</dbReference>
<dbReference type="SUPFAM" id="SSF46785">
    <property type="entry name" value="Winged helix' DNA-binding domain"/>
    <property type="match status" value="1"/>
</dbReference>
<keyword evidence="3" id="KW-1185">Reference proteome</keyword>
<dbReference type="EMBL" id="JAAQPH010000015">
    <property type="protein sequence ID" value="NIA70696.1"/>
    <property type="molecule type" value="Genomic_DNA"/>
</dbReference>
<dbReference type="RefSeq" id="WP_167227563.1">
    <property type="nucleotide sequence ID" value="NZ_JAAQPH010000015.1"/>
</dbReference>
<comment type="caution">
    <text evidence="2">The sequence shown here is derived from an EMBL/GenBank/DDBJ whole genome shotgun (WGS) entry which is preliminary data.</text>
</comment>
<dbReference type="GO" id="GO:0003700">
    <property type="term" value="F:DNA-binding transcription factor activity"/>
    <property type="evidence" value="ECO:0007669"/>
    <property type="project" value="InterPro"/>
</dbReference>
<dbReference type="PROSITE" id="PS50995">
    <property type="entry name" value="HTH_MARR_2"/>
    <property type="match status" value="1"/>
</dbReference>
<evidence type="ECO:0000259" key="1">
    <source>
        <dbReference type="PROSITE" id="PS50995"/>
    </source>
</evidence>
<dbReference type="PANTHER" id="PTHR33164">
    <property type="entry name" value="TRANSCRIPTIONAL REGULATOR, MARR FAMILY"/>
    <property type="match status" value="1"/>
</dbReference>
<evidence type="ECO:0000313" key="3">
    <source>
        <dbReference type="Proteomes" id="UP000761264"/>
    </source>
</evidence>
<dbReference type="InterPro" id="IPR036390">
    <property type="entry name" value="WH_DNA-bd_sf"/>
</dbReference>
<protein>
    <submittedName>
        <fullName evidence="2">MarR family transcriptional regulator</fullName>
    </submittedName>
</protein>
<organism evidence="2 3">
    <name type="scientific">Pelagibius litoralis</name>
    <dbReference type="NCBI Taxonomy" id="374515"/>
    <lineage>
        <taxon>Bacteria</taxon>
        <taxon>Pseudomonadati</taxon>
        <taxon>Pseudomonadota</taxon>
        <taxon>Alphaproteobacteria</taxon>
        <taxon>Rhodospirillales</taxon>
        <taxon>Rhodovibrionaceae</taxon>
        <taxon>Pelagibius</taxon>
    </lineage>
</organism>
<gene>
    <name evidence="2" type="ORF">HBA54_19030</name>
</gene>
<dbReference type="Pfam" id="PF13463">
    <property type="entry name" value="HTH_27"/>
    <property type="match status" value="1"/>
</dbReference>